<dbReference type="AlphaFoldDB" id="A0A843WC35"/>
<comment type="caution">
    <text evidence="3">The sequence shown here is derived from an EMBL/GenBank/DDBJ whole genome shotgun (WGS) entry which is preliminary data.</text>
</comment>
<reference evidence="3" key="1">
    <citation type="submission" date="2017-07" db="EMBL/GenBank/DDBJ databases">
        <title>Taro Niue Genome Assembly and Annotation.</title>
        <authorList>
            <person name="Atibalentja N."/>
            <person name="Keating K."/>
            <person name="Fields C.J."/>
        </authorList>
    </citation>
    <scope>NUCLEOTIDE SEQUENCE</scope>
    <source>
        <strain evidence="3">Niue_2</strain>
        <tissue evidence="3">Leaf</tissue>
    </source>
</reference>
<dbReference type="Pfam" id="PF14379">
    <property type="entry name" value="Myb_CC_LHEQLE"/>
    <property type="match status" value="1"/>
</dbReference>
<evidence type="ECO:0000256" key="1">
    <source>
        <dbReference type="SAM" id="MobiDB-lite"/>
    </source>
</evidence>
<sequence length="256" mass="28326">MSYAGHALRRASKVGLEMQFRVNGPQIALRSIKRKQKRLHYCKGLQINEALEIQIEVQRRLHEQLESIYMLEEEKKTHITAASSSLPHVPGPRPRPPRTQEAHAVRAQNERRKTELPACGPHPFATATGGQRVGFKRHVPFAGPSARAIDSAPRPRDDPRRGSSRPRYPGQRLRTLPARSVGGEGRGPAHCVWIRGLSVPQLFDGWTLHPCCRVGLLSIAMIPCGMPECPSLRGLDRSNSVPFVAQNAAASGQAHH</sequence>
<evidence type="ECO:0000313" key="4">
    <source>
        <dbReference type="Proteomes" id="UP000652761"/>
    </source>
</evidence>
<dbReference type="EMBL" id="NMUH01002834">
    <property type="protein sequence ID" value="MQM02305.1"/>
    <property type="molecule type" value="Genomic_DNA"/>
</dbReference>
<feature type="region of interest" description="Disordered" evidence="1">
    <location>
        <begin position="143"/>
        <end position="181"/>
    </location>
</feature>
<proteinExistence type="predicted"/>
<feature type="compositionally biased region" description="Basic and acidic residues" evidence="1">
    <location>
        <begin position="98"/>
        <end position="115"/>
    </location>
</feature>
<feature type="region of interest" description="Disordered" evidence="1">
    <location>
        <begin position="80"/>
        <end position="129"/>
    </location>
</feature>
<evidence type="ECO:0000259" key="2">
    <source>
        <dbReference type="Pfam" id="PF14379"/>
    </source>
</evidence>
<organism evidence="3 4">
    <name type="scientific">Colocasia esculenta</name>
    <name type="common">Wild taro</name>
    <name type="synonym">Arum esculentum</name>
    <dbReference type="NCBI Taxonomy" id="4460"/>
    <lineage>
        <taxon>Eukaryota</taxon>
        <taxon>Viridiplantae</taxon>
        <taxon>Streptophyta</taxon>
        <taxon>Embryophyta</taxon>
        <taxon>Tracheophyta</taxon>
        <taxon>Spermatophyta</taxon>
        <taxon>Magnoliopsida</taxon>
        <taxon>Liliopsida</taxon>
        <taxon>Araceae</taxon>
        <taxon>Aroideae</taxon>
        <taxon>Colocasieae</taxon>
        <taxon>Colocasia</taxon>
    </lineage>
</organism>
<feature type="domain" description="MYB-CC type transcription factor LHEQLE-containing" evidence="2">
    <location>
        <begin position="45"/>
        <end position="66"/>
    </location>
</feature>
<keyword evidence="4" id="KW-1185">Reference proteome</keyword>
<protein>
    <recommendedName>
        <fullName evidence="2">MYB-CC type transcription factor LHEQLE-containing domain-containing protein</fullName>
    </recommendedName>
</protein>
<gene>
    <name evidence="3" type="ORF">Taro_035071</name>
</gene>
<accession>A0A843WC35</accession>
<evidence type="ECO:0000313" key="3">
    <source>
        <dbReference type="EMBL" id="MQM02305.1"/>
    </source>
</evidence>
<dbReference type="Proteomes" id="UP000652761">
    <property type="component" value="Unassembled WGS sequence"/>
</dbReference>
<name>A0A843WC35_COLES</name>
<dbReference type="InterPro" id="IPR025756">
    <property type="entry name" value="Myb_CC_LHEQLE"/>
</dbReference>